<evidence type="ECO:0000313" key="2">
    <source>
        <dbReference type="Proteomes" id="UP001354709"/>
    </source>
</evidence>
<dbReference type="Gene3D" id="1.10.10.10">
    <property type="entry name" value="Winged helix-like DNA-binding domain superfamily/Winged helix DNA-binding domain"/>
    <property type="match status" value="1"/>
</dbReference>
<keyword evidence="2" id="KW-1185">Reference proteome</keyword>
<name>A0ABU7QE05_9ACTN</name>
<feature type="non-terminal residue" evidence="1">
    <location>
        <position position="1"/>
    </location>
</feature>
<dbReference type="InterPro" id="IPR036390">
    <property type="entry name" value="WH_DNA-bd_sf"/>
</dbReference>
<proteinExistence type="predicted"/>
<sequence>SERGCNSFNLPISKQTQTHHFRVLREAGLIDEIDYGNRKGIRLRRADIEKRFPGLLALLGAESPGVTAPR</sequence>
<reference evidence="1 2" key="1">
    <citation type="submission" date="2023-11" db="EMBL/GenBank/DDBJ databases">
        <title>30 novel species of actinomycetes from the DSMZ collection.</title>
        <authorList>
            <person name="Nouioui I."/>
        </authorList>
    </citation>
    <scope>NUCLEOTIDE SEQUENCE [LARGE SCALE GENOMIC DNA]</scope>
    <source>
        <strain evidence="1 2">DSM 41524</strain>
    </source>
</reference>
<protein>
    <submittedName>
        <fullName evidence="1">Helix-turn-helix domain-containing protein</fullName>
    </submittedName>
</protein>
<evidence type="ECO:0000313" key="1">
    <source>
        <dbReference type="EMBL" id="MEE4598839.1"/>
    </source>
</evidence>
<dbReference type="Proteomes" id="UP001354709">
    <property type="component" value="Unassembled WGS sequence"/>
</dbReference>
<gene>
    <name evidence="1" type="ORF">V2J94_44640</name>
</gene>
<comment type="caution">
    <text evidence="1">The sequence shown here is derived from an EMBL/GenBank/DDBJ whole genome shotgun (WGS) entry which is preliminary data.</text>
</comment>
<accession>A0ABU7QE05</accession>
<organism evidence="1 2">
    <name type="scientific">Streptomyces asiaticus subsp. ignotus</name>
    <dbReference type="NCBI Taxonomy" id="3098222"/>
    <lineage>
        <taxon>Bacteria</taxon>
        <taxon>Bacillati</taxon>
        <taxon>Actinomycetota</taxon>
        <taxon>Actinomycetes</taxon>
        <taxon>Kitasatosporales</taxon>
        <taxon>Streptomycetaceae</taxon>
        <taxon>Streptomyces</taxon>
        <taxon>Streptomyces violaceusniger group</taxon>
    </lineage>
</organism>
<dbReference type="EMBL" id="JAZBJO010000056">
    <property type="protein sequence ID" value="MEE4598839.1"/>
    <property type="molecule type" value="Genomic_DNA"/>
</dbReference>
<dbReference type="SUPFAM" id="SSF46785">
    <property type="entry name" value="Winged helix' DNA-binding domain"/>
    <property type="match status" value="1"/>
</dbReference>
<dbReference type="InterPro" id="IPR036388">
    <property type="entry name" value="WH-like_DNA-bd_sf"/>
</dbReference>